<dbReference type="RefSeq" id="WP_011181044.1">
    <property type="nucleotide sequence ID" value="NC_005956.1"/>
</dbReference>
<dbReference type="Proteomes" id="UP000000421">
    <property type="component" value="Chromosome"/>
</dbReference>
<protein>
    <submittedName>
        <fullName evidence="3">Uncharacterized protein</fullName>
    </submittedName>
</protein>
<dbReference type="EnsemblBacteria" id="CAF27991">
    <property type="protein sequence ID" value="CAF27991"/>
    <property type="gene ID" value="BH12080"/>
</dbReference>
<evidence type="ECO:0000313" key="3">
    <source>
        <dbReference type="EMBL" id="CAF27991.1"/>
    </source>
</evidence>
<keyword evidence="1" id="KW-0175">Coiled coil</keyword>
<proteinExistence type="predicted"/>
<evidence type="ECO:0000256" key="2">
    <source>
        <dbReference type="SAM" id="Phobius"/>
    </source>
</evidence>
<evidence type="ECO:0000313" key="4">
    <source>
        <dbReference type="Proteomes" id="UP000000421"/>
    </source>
</evidence>
<reference evidence="3 4" key="1">
    <citation type="journal article" date="2004" name="Proc. Natl. Acad. Sci. U.S.A.">
        <title>The louse-borne human pathogen Bartonella quintana is a genomic derivative of the zoonotic agent Bartonella henselae.</title>
        <authorList>
            <person name="Alsmark U.C.M."/>
            <person name="Frank A.C."/>
            <person name="Karlberg E.O."/>
            <person name="Legault B.-A."/>
            <person name="Ardell D.H."/>
            <person name="Canbaeck B."/>
            <person name="Eriksson A.-S."/>
            <person name="Naeslund A.K."/>
            <person name="Handley S.A."/>
            <person name="Huvet M."/>
            <person name="La Scola B."/>
            <person name="Holmberg M."/>
            <person name="Andersson S.G.E."/>
        </authorList>
    </citation>
    <scope>NUCLEOTIDE SEQUENCE [LARGE SCALE GENOMIC DNA]</scope>
    <source>
        <strain evidence="4">ATCC 49882 / DSM 28221 / CCUG 30454 / Houston 1</strain>
    </source>
</reference>
<feature type="transmembrane region" description="Helical" evidence="2">
    <location>
        <begin position="6"/>
        <end position="28"/>
    </location>
</feature>
<evidence type="ECO:0000256" key="1">
    <source>
        <dbReference type="SAM" id="Coils"/>
    </source>
</evidence>
<keyword evidence="2" id="KW-1133">Transmembrane helix</keyword>
<dbReference type="GeneID" id="92985816"/>
<keyword evidence="2" id="KW-0812">Transmembrane</keyword>
<dbReference type="eggNOG" id="COG1196">
    <property type="taxonomic scope" value="Bacteria"/>
</dbReference>
<dbReference type="OrthoDB" id="7826912at2"/>
<accession>A0A0H3M3V9</accession>
<keyword evidence="4" id="KW-1185">Reference proteome</keyword>
<accession>A0A0K8J0U4</accession>
<gene>
    <name evidence="3" type="ordered locus">BH12080</name>
</gene>
<organism evidence="3 4">
    <name type="scientific">Bartonella henselae (strain ATCC 49882 / DSM 28221 / CCUG 30454 / Houston 1)</name>
    <name type="common">Rochalimaea henselae</name>
    <dbReference type="NCBI Taxonomy" id="283166"/>
    <lineage>
        <taxon>Bacteria</taxon>
        <taxon>Pseudomonadati</taxon>
        <taxon>Pseudomonadota</taxon>
        <taxon>Alphaproteobacteria</taxon>
        <taxon>Hyphomicrobiales</taxon>
        <taxon>Bartonellaceae</taxon>
        <taxon>Bartonella</taxon>
    </lineage>
</organism>
<dbReference type="KEGG" id="bhe:BH12080"/>
<keyword evidence="2" id="KW-0472">Membrane</keyword>
<dbReference type="EMBL" id="BX897699">
    <property type="protein sequence ID" value="CAF27991.1"/>
    <property type="molecule type" value="Genomic_DNA"/>
</dbReference>
<dbReference type="PaxDb" id="283166-BH12080"/>
<dbReference type="AlphaFoldDB" id="A0A0H3M3V9"/>
<sequence>MFIQSLLFFILGVAATSWLLILLSPLIWRRALHFAHKVVSAQIPLSLNEIQANYDFLCAQHAVELAQNEQKYESLQKKYAQQKIQLSQVIEQLYQLHFPTQDTSYSSHEKETIAIKNENSALTKNTFLMEIKTMREKIAYYQQLLQEIQIDNDATCHHKLLDKLREETKELAATLAAQIALQEREDSPINTLIQNSKSKDDLASRIRKKITSKKTHPLHELSFKND</sequence>
<name>A0A0H3M3V9_BARHE</name>
<feature type="coiled-coil region" evidence="1">
    <location>
        <begin position="58"/>
        <end position="92"/>
    </location>
</feature>